<reference evidence="2 3" key="1">
    <citation type="submission" date="2016-10" db="EMBL/GenBank/DDBJ databases">
        <authorList>
            <person name="Varghese N."/>
            <person name="Submissions S."/>
        </authorList>
    </citation>
    <scope>NUCLEOTIDE SEQUENCE [LARGE SCALE GENOMIC DNA]</scope>
    <source>
        <strain evidence="2 3">LMG 22274</strain>
    </source>
</reference>
<dbReference type="EMBL" id="FNZM01000004">
    <property type="protein sequence ID" value="SEJ39118.1"/>
    <property type="molecule type" value="Genomic_DNA"/>
</dbReference>
<sequence>MTSLHTLAGVAGAGSSRLFASRSEAHSEAKRPRSRRTWWQVCTSLALLASIAPLAARAADSAPAQQASFRTENQLVVKVPAGAKQVRIWFPVPQQTPWNEVKSFSVDSAYPVEYHRDSWGNRVGYIDVEQPNAATIDITEHFDQTLTERKTRLDPSKTRPLTDAERTALQRYLLPTSYVIVNDQIKGLAKQIVGDEQNPILAARKLYDWTLDHVTYWVEYPDRMKPSDFGSTDFCLQTKSGNCTDFHSLFSSLAMADGIPTRMVYGSLLKPTLDGVKVDASYHCWIEFYAPNYGWIPLDVSLANVYGKEFPLTDQNRTLVERTTATGYHGLDKSKIDYYFGNLDDRRFSWSTGRDLMMQPPQQDGPVNSLATLYVEVDGKRYTGWTRKLTYTQTSGKSE</sequence>
<dbReference type="Gene3D" id="3.10.620.30">
    <property type="match status" value="1"/>
</dbReference>
<evidence type="ECO:0000313" key="3">
    <source>
        <dbReference type="Proteomes" id="UP000183529"/>
    </source>
</evidence>
<dbReference type="PANTHER" id="PTHR38339:SF1">
    <property type="entry name" value="TRANSGLUTAMINASE-LIKE DOMAIN-CONTAINING PROTEIN"/>
    <property type="match status" value="1"/>
</dbReference>
<dbReference type="SMART" id="SM00460">
    <property type="entry name" value="TGc"/>
    <property type="match status" value="1"/>
</dbReference>
<gene>
    <name evidence="2" type="ORF">SAMN05216550_104274</name>
</gene>
<evidence type="ECO:0000259" key="1">
    <source>
        <dbReference type="SMART" id="SM00460"/>
    </source>
</evidence>
<dbReference type="GO" id="GO:0006508">
    <property type="term" value="P:proteolysis"/>
    <property type="evidence" value="ECO:0007669"/>
    <property type="project" value="UniProtKB-KW"/>
</dbReference>
<feature type="domain" description="Transglutaminase-like" evidence="1">
    <location>
        <begin position="235"/>
        <end position="302"/>
    </location>
</feature>
<comment type="caution">
    <text evidence="2">The sequence shown here is derived from an EMBL/GenBank/DDBJ whole genome shotgun (WGS) entry which is preliminary data.</text>
</comment>
<keyword evidence="2" id="KW-0378">Hydrolase</keyword>
<protein>
    <submittedName>
        <fullName evidence="2">Transglutaminase-like enzyme, putative cysteine protease</fullName>
    </submittedName>
</protein>
<dbReference type="Pfam" id="PF01841">
    <property type="entry name" value="Transglut_core"/>
    <property type="match status" value="1"/>
</dbReference>
<dbReference type="AlphaFoldDB" id="A0AAQ1GDP3"/>
<dbReference type="InterPro" id="IPR038765">
    <property type="entry name" value="Papain-like_cys_pep_sf"/>
</dbReference>
<dbReference type="Proteomes" id="UP000183529">
    <property type="component" value="Unassembled WGS sequence"/>
</dbReference>
<name>A0AAQ1GDP3_9BURK</name>
<dbReference type="PANTHER" id="PTHR38339">
    <property type="entry name" value="TRANSGLUTAMINASE DOMAIN PROTEIN"/>
    <property type="match status" value="1"/>
</dbReference>
<dbReference type="GO" id="GO:0008233">
    <property type="term" value="F:peptidase activity"/>
    <property type="evidence" value="ECO:0007669"/>
    <property type="project" value="UniProtKB-KW"/>
</dbReference>
<proteinExistence type="predicted"/>
<dbReference type="SUPFAM" id="SSF54001">
    <property type="entry name" value="Cysteine proteinases"/>
    <property type="match status" value="1"/>
</dbReference>
<keyword evidence="2" id="KW-0645">Protease</keyword>
<accession>A0AAQ1GDP3</accession>
<evidence type="ECO:0000313" key="2">
    <source>
        <dbReference type="EMBL" id="SEJ39118.1"/>
    </source>
</evidence>
<dbReference type="RefSeq" id="WP_074982501.1">
    <property type="nucleotide sequence ID" value="NZ_CAJMXX010000004.1"/>
</dbReference>
<dbReference type="InterPro" id="IPR002931">
    <property type="entry name" value="Transglutaminase-like"/>
</dbReference>
<organism evidence="2 3">
    <name type="scientific">Paraburkholderia tropica</name>
    <dbReference type="NCBI Taxonomy" id="92647"/>
    <lineage>
        <taxon>Bacteria</taxon>
        <taxon>Pseudomonadati</taxon>
        <taxon>Pseudomonadota</taxon>
        <taxon>Betaproteobacteria</taxon>
        <taxon>Burkholderiales</taxon>
        <taxon>Burkholderiaceae</taxon>
        <taxon>Paraburkholderia</taxon>
    </lineage>
</organism>